<evidence type="ECO:0000313" key="1">
    <source>
        <dbReference type="EMBL" id="KAH7846097.1"/>
    </source>
</evidence>
<organism evidence="1 2">
    <name type="scientific">Vaccinium darrowii</name>
    <dbReference type="NCBI Taxonomy" id="229202"/>
    <lineage>
        <taxon>Eukaryota</taxon>
        <taxon>Viridiplantae</taxon>
        <taxon>Streptophyta</taxon>
        <taxon>Embryophyta</taxon>
        <taxon>Tracheophyta</taxon>
        <taxon>Spermatophyta</taxon>
        <taxon>Magnoliopsida</taxon>
        <taxon>eudicotyledons</taxon>
        <taxon>Gunneridae</taxon>
        <taxon>Pentapetalae</taxon>
        <taxon>asterids</taxon>
        <taxon>Ericales</taxon>
        <taxon>Ericaceae</taxon>
        <taxon>Vaccinioideae</taxon>
        <taxon>Vaccinieae</taxon>
        <taxon>Vaccinium</taxon>
    </lineage>
</organism>
<proteinExistence type="predicted"/>
<dbReference type="EMBL" id="CM037155">
    <property type="protein sequence ID" value="KAH7846097.1"/>
    <property type="molecule type" value="Genomic_DNA"/>
</dbReference>
<dbReference type="Proteomes" id="UP000828048">
    <property type="component" value="Chromosome 5"/>
</dbReference>
<sequence>MATKIEEVKDTPIEVICYSTTPLGMASIQPCCLICYKKRMRIFFKSLSLQKRVVKEAEARVKELEKQILSHLGTESIWMLLLACPKAFGRLLPSFGYLDSLAREKAMVVNLGFIKAIVIAEEVLLLDPLQHEVLPFVDQLRQQLLTKARSKGILWSLKSNLTGLFAHVQKTCERLMVQGLPVYKMNKRREAYCKGLFFYCVVP</sequence>
<protein>
    <submittedName>
        <fullName evidence="1">Uncharacterized protein</fullName>
    </submittedName>
</protein>
<gene>
    <name evidence="1" type="ORF">Vadar_009831</name>
</gene>
<comment type="caution">
    <text evidence="1">The sequence shown here is derived from an EMBL/GenBank/DDBJ whole genome shotgun (WGS) entry which is preliminary data.</text>
</comment>
<reference evidence="1 2" key="1">
    <citation type="journal article" date="2021" name="Hortic Res">
        <title>High-quality reference genome and annotation aids understanding of berry development for evergreen blueberry (Vaccinium darrowii).</title>
        <authorList>
            <person name="Yu J."/>
            <person name="Hulse-Kemp A.M."/>
            <person name="Babiker E."/>
            <person name="Staton M."/>
        </authorList>
    </citation>
    <scope>NUCLEOTIDE SEQUENCE [LARGE SCALE GENOMIC DNA]</scope>
    <source>
        <strain evidence="2">cv. NJ 8807/NJ 8810</strain>
        <tissue evidence="1">Young leaf</tissue>
    </source>
</reference>
<evidence type="ECO:0000313" key="2">
    <source>
        <dbReference type="Proteomes" id="UP000828048"/>
    </source>
</evidence>
<name>A0ACB7XYL5_9ERIC</name>
<keyword evidence="2" id="KW-1185">Reference proteome</keyword>
<accession>A0ACB7XYL5</accession>